<dbReference type="EMBL" id="CP109886">
    <property type="protein sequence ID" value="WCF27396.1"/>
    <property type="molecule type" value="Genomic_DNA"/>
</dbReference>
<name>A0AAJ5QZY0_XYLFS</name>
<evidence type="ECO:0000313" key="1">
    <source>
        <dbReference type="EMBL" id="WCF27396.1"/>
    </source>
</evidence>
<protein>
    <submittedName>
        <fullName evidence="1">Uncharacterized protein</fullName>
    </submittedName>
</protein>
<dbReference type="RefSeq" id="WP_237705039.1">
    <property type="nucleotide sequence ID" value="NZ_CP109886.1"/>
</dbReference>
<reference evidence="1" key="1">
    <citation type="journal article" date="2022" name="Phytopathology">
        <title>Complete circularized genome resources of seven strains of Xylella fastidiosa subsp. fastidiosa using hybrid assembly reveals unknown plasmids.</title>
        <authorList>
            <person name="Velasco-Amo M.D.P."/>
            <person name="Arias-Giraldo L.F.F."/>
            <person name="Ecija M.R."/>
            <person name="De La Fuente L."/>
            <person name="Marco-Noales E."/>
            <person name="Moralejo E."/>
            <person name="Navas-Cort J.A."/>
            <person name="Landa B.B."/>
        </authorList>
    </citation>
    <scope>NUCLEOTIDE SEQUENCE</scope>
    <source>
        <strain evidence="1">CFBP8073</strain>
    </source>
</reference>
<accession>A0AAJ5QZY0</accession>
<evidence type="ECO:0000313" key="2">
    <source>
        <dbReference type="Proteomes" id="UP001211513"/>
    </source>
</evidence>
<organism evidence="1 2">
    <name type="scientific">Xylella fastidiosa subsp. fastidiosa</name>
    <dbReference type="NCBI Taxonomy" id="644356"/>
    <lineage>
        <taxon>Bacteria</taxon>
        <taxon>Pseudomonadati</taxon>
        <taxon>Pseudomonadota</taxon>
        <taxon>Gammaproteobacteria</taxon>
        <taxon>Lysobacterales</taxon>
        <taxon>Lysobacteraceae</taxon>
        <taxon>Xylella</taxon>
    </lineage>
</organism>
<gene>
    <name evidence="1" type="ORF">OK117_06940</name>
</gene>
<sequence>MNRTSQSTFTTQDASILTAGAGFPSALKKNATPALNIRKKILKQVFTA</sequence>
<reference evidence="1" key="2">
    <citation type="submission" date="2022-10" db="EMBL/GenBank/DDBJ databases">
        <authorList>
            <person name="Landa B."/>
            <person name="Arias-Giraldo L.F."/>
            <person name="Roman-Ecija M."/>
            <person name="Velasco-Amo M.P."/>
            <person name="De La Fuente L."/>
            <person name="Marco-Noales E."/>
            <person name="Moralejo E."/>
        </authorList>
    </citation>
    <scope>NUCLEOTIDE SEQUENCE</scope>
    <source>
        <strain evidence="1">CFBP8073</strain>
    </source>
</reference>
<dbReference type="AlphaFoldDB" id="A0AAJ5QZY0"/>
<proteinExistence type="predicted"/>
<dbReference type="Proteomes" id="UP001211513">
    <property type="component" value="Chromosome"/>
</dbReference>